<dbReference type="AlphaFoldDB" id="A0A4V2YCI0"/>
<organism evidence="3 4">
    <name type="scientific">Nonomuraea deserti</name>
    <dbReference type="NCBI Taxonomy" id="1848322"/>
    <lineage>
        <taxon>Bacteria</taxon>
        <taxon>Bacillati</taxon>
        <taxon>Actinomycetota</taxon>
        <taxon>Actinomycetes</taxon>
        <taxon>Streptosporangiales</taxon>
        <taxon>Streptosporangiaceae</taxon>
        <taxon>Nonomuraea</taxon>
    </lineage>
</organism>
<sequence>MSTVGAIVGAFDGGSVLLALDSGLFLLIEGAIQALFVVTFVRNHRHWFSRRRSAPASPEPGGLTSGEA</sequence>
<evidence type="ECO:0000256" key="2">
    <source>
        <dbReference type="SAM" id="Phobius"/>
    </source>
</evidence>
<feature type="region of interest" description="Disordered" evidence="1">
    <location>
        <begin position="49"/>
        <end position="68"/>
    </location>
</feature>
<name>A0A4V2YCI0_9ACTN</name>
<dbReference type="EMBL" id="SMKO01000007">
    <property type="protein sequence ID" value="TDD11536.1"/>
    <property type="molecule type" value="Genomic_DNA"/>
</dbReference>
<evidence type="ECO:0000313" key="3">
    <source>
        <dbReference type="EMBL" id="TDD11536.1"/>
    </source>
</evidence>
<dbReference type="RefSeq" id="WP_132592377.1">
    <property type="nucleotide sequence ID" value="NZ_SMKO01000007.1"/>
</dbReference>
<keyword evidence="4" id="KW-1185">Reference proteome</keyword>
<dbReference type="Proteomes" id="UP000295258">
    <property type="component" value="Unassembled WGS sequence"/>
</dbReference>
<gene>
    <name evidence="3" type="ORF">E1292_04785</name>
</gene>
<proteinExistence type="predicted"/>
<evidence type="ECO:0000313" key="4">
    <source>
        <dbReference type="Proteomes" id="UP000295258"/>
    </source>
</evidence>
<keyword evidence="2" id="KW-0812">Transmembrane</keyword>
<accession>A0A4V2YCI0</accession>
<comment type="caution">
    <text evidence="3">The sequence shown here is derived from an EMBL/GenBank/DDBJ whole genome shotgun (WGS) entry which is preliminary data.</text>
</comment>
<reference evidence="3 4" key="1">
    <citation type="submission" date="2019-03" db="EMBL/GenBank/DDBJ databases">
        <title>Draft genome sequences of novel Actinobacteria.</title>
        <authorList>
            <person name="Sahin N."/>
            <person name="Ay H."/>
            <person name="Saygin H."/>
        </authorList>
    </citation>
    <scope>NUCLEOTIDE SEQUENCE [LARGE SCALE GENOMIC DNA]</scope>
    <source>
        <strain evidence="3 4">KC310</strain>
    </source>
</reference>
<evidence type="ECO:0000256" key="1">
    <source>
        <dbReference type="SAM" id="MobiDB-lite"/>
    </source>
</evidence>
<keyword evidence="2" id="KW-0472">Membrane</keyword>
<keyword evidence="2" id="KW-1133">Transmembrane helix</keyword>
<feature type="transmembrane region" description="Helical" evidence="2">
    <location>
        <begin position="23"/>
        <end position="41"/>
    </location>
</feature>
<protein>
    <submittedName>
        <fullName evidence="3">Uncharacterized protein</fullName>
    </submittedName>
</protein>